<comment type="subcellular location">
    <subcellularLocation>
        <location evidence="1 15">Host nucleus</location>
    </subcellularLocation>
</comment>
<comment type="function">
    <text evidence="16">ATP-dependent DNA helicase required for initiation of viral DNA replication. It forms a complex with the viral E2 protein. The E1-E2 complex binds to the replication origin which contains binding sites for both proteins.</text>
</comment>
<evidence type="ECO:0000256" key="13">
    <source>
        <dbReference type="ARBA" id="ARBA00048988"/>
    </source>
</evidence>
<comment type="PTM">
    <text evidence="15">Phosphorylated.</text>
</comment>
<dbReference type="Pfam" id="PF20450">
    <property type="entry name" value="PPV_E1_DBD"/>
    <property type="match status" value="1"/>
</dbReference>
<dbReference type="Gene3D" id="1.10.10.510">
    <property type="entry name" value="Zinc finger, large T-antigen D1 domain"/>
    <property type="match status" value="1"/>
</dbReference>
<evidence type="ECO:0000256" key="11">
    <source>
        <dbReference type="ARBA" id="ARBA00023235"/>
    </source>
</evidence>
<evidence type="ECO:0000256" key="16">
    <source>
        <dbReference type="PIRNR" id="PIRNR003383"/>
    </source>
</evidence>
<keyword evidence="3 15" id="KW-0597">Phosphoprotein</keyword>
<dbReference type="InterPro" id="IPR046832">
    <property type="entry name" value="PPV_E1_DBD"/>
</dbReference>
<evidence type="ECO:0000256" key="8">
    <source>
        <dbReference type="ARBA" id="ARBA00022806"/>
    </source>
</evidence>
<evidence type="ECO:0000256" key="15">
    <source>
        <dbReference type="HAMAP-Rule" id="MF_04000"/>
    </source>
</evidence>
<keyword evidence="6 15" id="KW-0547">Nucleotide-binding</keyword>
<dbReference type="InterPro" id="IPR001177">
    <property type="entry name" value="PPV_DNA_helicase_E1_C"/>
</dbReference>
<comment type="subunit">
    <text evidence="15">Can form hexamers. Interacts with E2 protein; this interaction increases E1 DNA binding specificity. Interacts with host DNA polymerase subunit POLA2. Interacts with host single stranded DNA-binding protein RPA1. Interacts with host TOP1; this interaction stimulates the enzymatic activity of TOP1.</text>
</comment>
<feature type="domain" description="SF3 helicase" evidence="17">
    <location>
        <begin position="444"/>
        <end position="594"/>
    </location>
</feature>
<comment type="PTM">
    <text evidence="15">Sumoylated.</text>
</comment>
<dbReference type="SUPFAM" id="SSF55464">
    <property type="entry name" value="Origin of replication-binding domain, RBD-like"/>
    <property type="match status" value="1"/>
</dbReference>
<evidence type="ECO:0000256" key="5">
    <source>
        <dbReference type="ARBA" id="ARBA00022705"/>
    </source>
</evidence>
<dbReference type="InterPro" id="IPR027417">
    <property type="entry name" value="P-loop_NTPase"/>
</dbReference>
<proteinExistence type="inferred from homology"/>
<comment type="similarity">
    <text evidence="15 16">Belongs to the papillomaviridae E1 protein family.</text>
</comment>
<dbReference type="Pfam" id="PF00519">
    <property type="entry name" value="PPV_E1_C"/>
    <property type="match status" value="1"/>
</dbReference>
<accession>A0A0P0EBH0</accession>
<name>A0A0P0EBH0_HPV33</name>
<dbReference type="PROSITE" id="PS51206">
    <property type="entry name" value="SF3_HELICASE_1"/>
    <property type="match status" value="1"/>
</dbReference>
<feature type="short sequence motif" description="Nuclear localization signal" evidence="15">
    <location>
        <begin position="86"/>
        <end position="88"/>
    </location>
</feature>
<evidence type="ECO:0000256" key="12">
    <source>
        <dbReference type="ARBA" id="ARBA00034617"/>
    </source>
</evidence>
<keyword evidence="8 15" id="KW-0347">Helicase</keyword>
<evidence type="ECO:0000256" key="4">
    <source>
        <dbReference type="ARBA" id="ARBA00022562"/>
    </source>
</evidence>
<dbReference type="Gene3D" id="3.40.50.300">
    <property type="entry name" value="P-loop containing nucleotide triphosphate hydrolases"/>
    <property type="match status" value="1"/>
</dbReference>
<keyword evidence="11 15" id="KW-0413">Isomerase</keyword>
<keyword evidence="7 15" id="KW-0378">Hydrolase</keyword>
<dbReference type="PIRSF" id="PIRSF003383">
    <property type="entry name" value="Rep_E1_papillomaV"/>
    <property type="match status" value="1"/>
</dbReference>
<keyword evidence="10 15" id="KW-0238">DNA-binding</keyword>
<dbReference type="EC" id="5.6.2.4" evidence="15 16"/>
<evidence type="ECO:0000313" key="18">
    <source>
        <dbReference type="EMBL" id="ALJ32855.1"/>
    </source>
</evidence>
<dbReference type="GO" id="GO:0003677">
    <property type="term" value="F:DNA binding"/>
    <property type="evidence" value="ECO:0007669"/>
    <property type="project" value="UniProtKB-UniRule"/>
</dbReference>
<dbReference type="Pfam" id="PF00524">
    <property type="entry name" value="PPV_E1_N"/>
    <property type="match status" value="1"/>
</dbReference>
<gene>
    <name evidence="15 18" type="primary">E1</name>
</gene>
<dbReference type="InterPro" id="IPR014000">
    <property type="entry name" value="PPV_DNA_helicase_E1_N"/>
</dbReference>
<keyword evidence="4 15" id="KW-1048">Host nucleus</keyword>
<dbReference type="GO" id="GO:0042025">
    <property type="term" value="C:host cell nucleus"/>
    <property type="evidence" value="ECO:0007669"/>
    <property type="project" value="UniProtKB-SubCell"/>
</dbReference>
<feature type="cross-link" description="Glycyl lysine isopeptide (Lys-Gly) (interchain with G-Cter in SUMO)" evidence="15">
    <location>
        <position position="551"/>
    </location>
</feature>
<feature type="binding site" evidence="15">
    <location>
        <begin position="470"/>
        <end position="477"/>
    </location>
    <ligand>
        <name>ATP</name>
        <dbReference type="ChEBI" id="CHEBI:30616"/>
    </ligand>
</feature>
<keyword evidence="5 15" id="KW-0235">DNA replication</keyword>
<dbReference type="GO" id="GO:0043138">
    <property type="term" value="F:3'-5' DNA helicase activity"/>
    <property type="evidence" value="ECO:0007669"/>
    <property type="project" value="UniProtKB-UniRule"/>
</dbReference>
<reference evidence="18 19" key="1">
    <citation type="journal article" date="2013" name="Virology">
        <title>Human papillomavirus genome variants.</title>
        <authorList>
            <person name="Burk R.D."/>
            <person name="Harari A."/>
            <person name="Chen Z."/>
        </authorList>
    </citation>
    <scope>NUCLEOTIDE SEQUENCE [LARGE SCALE GENOMIC DNA]</scope>
    <source>
        <strain evidence="18">BF375</strain>
    </source>
</reference>
<dbReference type="SUPFAM" id="SSF52540">
    <property type="entry name" value="P-loop containing nucleoside triphosphate hydrolases"/>
    <property type="match status" value="1"/>
</dbReference>
<feature type="region of interest" description="DNA-binding region" evidence="15">
    <location>
        <begin position="179"/>
        <end position="345"/>
    </location>
</feature>
<dbReference type="GO" id="GO:0016887">
    <property type="term" value="F:ATP hydrolysis activity"/>
    <property type="evidence" value="ECO:0007669"/>
    <property type="project" value="RHEA"/>
</dbReference>
<evidence type="ECO:0000256" key="2">
    <source>
        <dbReference type="ARBA" id="ARBA00022518"/>
    </source>
</evidence>
<dbReference type="Gene3D" id="3.40.1310.10">
    <property type="match status" value="1"/>
</dbReference>
<evidence type="ECO:0000313" key="19">
    <source>
        <dbReference type="Proteomes" id="UP000110648"/>
    </source>
</evidence>
<keyword evidence="9 15" id="KW-0067">ATP-binding</keyword>
<organism evidence="18 19">
    <name type="scientific">Human papillomavirus 33</name>
    <dbReference type="NCBI Taxonomy" id="10586"/>
    <lineage>
        <taxon>Viruses</taxon>
        <taxon>Monodnaviria</taxon>
        <taxon>Shotokuvirae</taxon>
        <taxon>Cossaviricota</taxon>
        <taxon>Papovaviricetes</taxon>
        <taxon>Zurhausenvirales</taxon>
        <taxon>Papillomaviridae</taxon>
        <taxon>Firstpapillomavirinae</taxon>
        <taxon>Alphapapillomavirus</taxon>
        <taxon>Alphapapillomavirus 9</taxon>
    </lineage>
</organism>
<dbReference type="HAMAP" id="MF_04000">
    <property type="entry name" value="PPV_E1"/>
    <property type="match status" value="1"/>
</dbReference>
<evidence type="ECO:0000256" key="9">
    <source>
        <dbReference type="ARBA" id="ARBA00022840"/>
    </source>
</evidence>
<dbReference type="EMBL" id="KF436865">
    <property type="protein sequence ID" value="ALJ32855.1"/>
    <property type="molecule type" value="Genomic_DNA"/>
</dbReference>
<dbReference type="InterPro" id="IPR014015">
    <property type="entry name" value="Helicase_SF3_DNA-vir"/>
</dbReference>
<evidence type="ECO:0000256" key="10">
    <source>
        <dbReference type="ARBA" id="ARBA00023125"/>
    </source>
</evidence>
<protein>
    <recommendedName>
        <fullName evidence="15 16">Replication protein E1</fullName>
        <ecNumber evidence="15 16">5.6.2.4</ecNumber>
    </recommendedName>
    <alternativeName>
        <fullName evidence="15">ATP-dependent helicase E1</fullName>
    </alternativeName>
    <alternativeName>
        <fullName evidence="15">DNA 3'-5' helicase E1</fullName>
    </alternativeName>
</protein>
<comment type="catalytic activity">
    <reaction evidence="13 15 16">
        <text>ATP + H2O = ADP + phosphate + H(+)</text>
        <dbReference type="Rhea" id="RHEA:13065"/>
        <dbReference type="ChEBI" id="CHEBI:15377"/>
        <dbReference type="ChEBI" id="CHEBI:15378"/>
        <dbReference type="ChEBI" id="CHEBI:30616"/>
        <dbReference type="ChEBI" id="CHEBI:43474"/>
        <dbReference type="ChEBI" id="CHEBI:456216"/>
        <dbReference type="EC" id="5.6.2.4"/>
    </reaction>
</comment>
<dbReference type="GO" id="GO:0006260">
    <property type="term" value="P:DNA replication"/>
    <property type="evidence" value="ECO:0007669"/>
    <property type="project" value="UniProtKB-UniRule"/>
</dbReference>
<evidence type="ECO:0000259" key="17">
    <source>
        <dbReference type="PROSITE" id="PS51206"/>
    </source>
</evidence>
<keyword evidence="15" id="KW-1017">Isopeptide bond</keyword>
<comment type="caution">
    <text evidence="15">Lacks conserved residue(s) required for the propagation of feature annotation.</text>
</comment>
<dbReference type="Proteomes" id="UP000110648">
    <property type="component" value="Genome"/>
</dbReference>
<dbReference type="InterPro" id="IPR037102">
    <property type="entry name" value="Znf_lg_T-Ag_D1_dom_sf"/>
</dbReference>
<sequence>MADPEGTNGAGMGCTGWFEVEAVIERRTGDNISEDEDETADDSGTDLIEFIDDSMENSMQADTEAARALFNIQEGEDDLNAVCALKRKFAACSQSAAEDVVDRAANPCRTSINKNKECTYRKRKIDELEDSGYGNTEVETQQMVQQVESQNGDTNLNDLESSGVGDDSEVSCETNVDSCENVTLQEISNVLHCSNTKANILYKFKEAYGISFMELVRPFKSDKTSCTDWCITGYGISPSVAESLKVLIKQHSLYTHLQCLTCDRGIIILLLIRFRCSKNRLTVAKLMSNLLSIPETCMVIEPPKLRSQTCALYWFRTAMSNISDVQGTTPEWIDRLTVLQHSFNDNIFDLSEMVQWAYDNELTDDSDIAYYYAQLADSNSNAAAFLKSNSQAKIVKDCGIMCRHYKKAEKRKMSIGQWIQSRCEKTNDGGNWRPIVQLLRYQNIEFTAFLGAFKKFLKGIPKKSCMLICGPANTGKSYFGMSLIQFLKGCVISCVNSKSHFWLQPLSDAKIGMIDDVTPISWTYIDDYMRNALDGNEISIDVKHRALVQLKCPPLLLTSNTNAGTDSRWPYLHSRLTVFEFKNPFPFDENGNPVYAINDENWKSFFSRTWCKLDLIEEEDKENDGGNISTFKCSAGENTRSLRS</sequence>
<dbReference type="GO" id="GO:0005524">
    <property type="term" value="F:ATP binding"/>
    <property type="evidence" value="ECO:0007669"/>
    <property type="project" value="UniProtKB-UniRule"/>
</dbReference>
<comment type="catalytic activity">
    <reaction evidence="12 15">
        <text>Couples ATP hydrolysis with the unwinding of duplex DNA by translocating in the 3'-5' direction.</text>
        <dbReference type="EC" id="5.6.2.4"/>
    </reaction>
</comment>
<evidence type="ECO:0000256" key="3">
    <source>
        <dbReference type="ARBA" id="ARBA00022553"/>
    </source>
</evidence>
<dbReference type="InterPro" id="IPR016393">
    <property type="entry name" value="Rep_E1_papillomaV"/>
</dbReference>
<dbReference type="InterPro" id="IPR046935">
    <property type="entry name" value="PPV_E1_DBD_sf"/>
</dbReference>
<keyword evidence="15" id="KW-0832">Ubl conjugation</keyword>
<organismHost>
    <name type="scientific">Homo sapiens</name>
    <name type="common">Human</name>
    <dbReference type="NCBI Taxonomy" id="9606"/>
</organismHost>
<keyword evidence="2 15" id="KW-0244">Early protein</keyword>
<evidence type="ECO:0000256" key="1">
    <source>
        <dbReference type="ARBA" id="ARBA00004147"/>
    </source>
</evidence>
<evidence type="ECO:0000256" key="7">
    <source>
        <dbReference type="ARBA" id="ARBA00022801"/>
    </source>
</evidence>
<evidence type="ECO:0000256" key="6">
    <source>
        <dbReference type="ARBA" id="ARBA00022741"/>
    </source>
</evidence>
<comment type="function">
    <text evidence="14 15">ATP-dependent DNA 3'-5' helicase required for initiation of viral DNA replication. It forms a complex with the viral E2 protein. The E1-E2 complex binds to the replication origin which contains binding sites for both proteins. During the initial step, a dimer of E1 interacts with a dimer of protein E2 leading to a complex that binds the viral origin of replication with high specificity. Then, a second dimer of E1 displaces the E2 dimer in an ATP-dependent manner to form the E1 tetramer. Following this, two E1 monomers are added to each half of the site, which results in the formation of two E1 trimers on the viral ori. Subsequently, two hexamers will be created. The double hexamer acts as a bi-directional helicase machinery and unwinds the viral DNA and then recruits the host DNA polymerase to start replication.</text>
</comment>
<evidence type="ECO:0000256" key="14">
    <source>
        <dbReference type="ARBA" id="ARBA00093297"/>
    </source>
</evidence>